<name>A0A448WN12_9PLAT</name>
<dbReference type="Proteomes" id="UP000784294">
    <property type="component" value="Unassembled WGS sequence"/>
</dbReference>
<gene>
    <name evidence="1" type="ORF">PXEA_LOCUS9164</name>
</gene>
<keyword evidence="2" id="KW-1185">Reference proteome</keyword>
<reference evidence="1" key="1">
    <citation type="submission" date="2018-11" db="EMBL/GenBank/DDBJ databases">
        <authorList>
            <consortium name="Pathogen Informatics"/>
        </authorList>
    </citation>
    <scope>NUCLEOTIDE SEQUENCE</scope>
</reference>
<dbReference type="AlphaFoldDB" id="A0A448WN12"/>
<dbReference type="EMBL" id="CAAALY010025622">
    <property type="protein sequence ID" value="VEL15724.1"/>
    <property type="molecule type" value="Genomic_DNA"/>
</dbReference>
<sequence>MTGLSFSHDMFACLDGQNMPSLLLGLSGGSADIGPSNQASWLTGLSGSTAASVWGAGGGFSGLIGTGTPQLVAAAGSCLHWQTRCALNASKNFAISELNLKSAEISHSEPPITDSRVDFADGPGIGCFYLFKTCVDALLELPVTSSVTPETRNMLVRRHTIVLL</sequence>
<protein>
    <submittedName>
        <fullName evidence="1">Uncharacterized protein</fullName>
    </submittedName>
</protein>
<accession>A0A448WN12</accession>
<proteinExistence type="predicted"/>
<evidence type="ECO:0000313" key="2">
    <source>
        <dbReference type="Proteomes" id="UP000784294"/>
    </source>
</evidence>
<evidence type="ECO:0000313" key="1">
    <source>
        <dbReference type="EMBL" id="VEL15724.1"/>
    </source>
</evidence>
<organism evidence="1 2">
    <name type="scientific">Protopolystoma xenopodis</name>
    <dbReference type="NCBI Taxonomy" id="117903"/>
    <lineage>
        <taxon>Eukaryota</taxon>
        <taxon>Metazoa</taxon>
        <taxon>Spiralia</taxon>
        <taxon>Lophotrochozoa</taxon>
        <taxon>Platyhelminthes</taxon>
        <taxon>Monogenea</taxon>
        <taxon>Polyopisthocotylea</taxon>
        <taxon>Polystomatidea</taxon>
        <taxon>Polystomatidae</taxon>
        <taxon>Protopolystoma</taxon>
    </lineage>
</organism>
<comment type="caution">
    <text evidence="1">The sequence shown here is derived from an EMBL/GenBank/DDBJ whole genome shotgun (WGS) entry which is preliminary data.</text>
</comment>